<feature type="binding site" evidence="6">
    <location>
        <position position="155"/>
    </location>
    <ligand>
        <name>FMN</name>
        <dbReference type="ChEBI" id="CHEBI:58210"/>
    </ligand>
</feature>
<dbReference type="PANTHER" id="PTHR30011:SF16">
    <property type="entry name" value="C2H2 FINGER DOMAIN TRANSCRIPTION FACTOR (EUROFUNG)-RELATED"/>
    <property type="match status" value="1"/>
</dbReference>
<protein>
    <submittedName>
        <fullName evidence="8">FMN-dependent oxidoreductase, nitrilotriacetate monooxygenase family</fullName>
    </submittedName>
</protein>
<dbReference type="EMBL" id="FPCH01000003">
    <property type="protein sequence ID" value="SFV36808.1"/>
    <property type="molecule type" value="Genomic_DNA"/>
</dbReference>
<proteinExistence type="inferred from homology"/>
<dbReference type="SUPFAM" id="SSF51679">
    <property type="entry name" value="Bacterial luciferase-like"/>
    <property type="match status" value="1"/>
</dbReference>
<evidence type="ECO:0000256" key="6">
    <source>
        <dbReference type="PIRSR" id="PIRSR000337-1"/>
    </source>
</evidence>
<dbReference type="Gene3D" id="3.20.20.30">
    <property type="entry name" value="Luciferase-like domain"/>
    <property type="match status" value="1"/>
</dbReference>
<dbReference type="NCBIfam" id="TIGR03860">
    <property type="entry name" value="FMN_nitrolo"/>
    <property type="match status" value="1"/>
</dbReference>
<gene>
    <name evidence="8" type="ORF">SAMN04488557_2790</name>
</gene>
<keyword evidence="9" id="KW-1185">Reference proteome</keyword>
<dbReference type="PIRSF" id="PIRSF000337">
    <property type="entry name" value="NTA_MOA"/>
    <property type="match status" value="1"/>
</dbReference>
<keyword evidence="1 6" id="KW-0285">Flavoprotein</keyword>
<name>A0A1I7NQF0_9HYPH</name>
<dbReference type="GO" id="GO:0004497">
    <property type="term" value="F:monooxygenase activity"/>
    <property type="evidence" value="ECO:0007669"/>
    <property type="project" value="UniProtKB-KW"/>
</dbReference>
<dbReference type="InterPro" id="IPR051260">
    <property type="entry name" value="Diverse_substr_monoxygenases"/>
</dbReference>
<dbReference type="GO" id="GO:0016705">
    <property type="term" value="F:oxidoreductase activity, acting on paired donors, with incorporation or reduction of molecular oxygen"/>
    <property type="evidence" value="ECO:0007669"/>
    <property type="project" value="InterPro"/>
</dbReference>
<dbReference type="RefSeq" id="WP_092868356.1">
    <property type="nucleotide sequence ID" value="NZ_FPCH01000003.1"/>
</dbReference>
<keyword evidence="4 8" id="KW-0503">Monooxygenase</keyword>
<feature type="binding site" evidence="6">
    <location>
        <position position="226"/>
    </location>
    <ligand>
        <name>FMN</name>
        <dbReference type="ChEBI" id="CHEBI:58210"/>
    </ligand>
</feature>
<evidence type="ECO:0000313" key="8">
    <source>
        <dbReference type="EMBL" id="SFV36808.1"/>
    </source>
</evidence>
<accession>A0A1I7NQF0</accession>
<dbReference type="InterPro" id="IPR011251">
    <property type="entry name" value="Luciferase-like_dom"/>
</dbReference>
<dbReference type="AlphaFoldDB" id="A0A1I7NQF0"/>
<organism evidence="8 9">
    <name type="scientific">Hyphomicrobium facile</name>
    <dbReference type="NCBI Taxonomy" id="51670"/>
    <lineage>
        <taxon>Bacteria</taxon>
        <taxon>Pseudomonadati</taxon>
        <taxon>Pseudomonadota</taxon>
        <taxon>Alphaproteobacteria</taxon>
        <taxon>Hyphomicrobiales</taxon>
        <taxon>Hyphomicrobiaceae</taxon>
        <taxon>Hyphomicrobium</taxon>
    </lineage>
</organism>
<evidence type="ECO:0000256" key="2">
    <source>
        <dbReference type="ARBA" id="ARBA00022643"/>
    </source>
</evidence>
<evidence type="ECO:0000256" key="5">
    <source>
        <dbReference type="ARBA" id="ARBA00033748"/>
    </source>
</evidence>
<feature type="domain" description="Luciferase-like" evidence="7">
    <location>
        <begin position="24"/>
        <end position="389"/>
    </location>
</feature>
<dbReference type="InterPro" id="IPR036661">
    <property type="entry name" value="Luciferase-like_sf"/>
</dbReference>
<evidence type="ECO:0000256" key="1">
    <source>
        <dbReference type="ARBA" id="ARBA00022630"/>
    </source>
</evidence>
<evidence type="ECO:0000256" key="3">
    <source>
        <dbReference type="ARBA" id="ARBA00023002"/>
    </source>
</evidence>
<dbReference type="OrthoDB" id="9779442at2"/>
<feature type="binding site" evidence="6">
    <location>
        <position position="101"/>
    </location>
    <ligand>
        <name>FMN</name>
        <dbReference type="ChEBI" id="CHEBI:58210"/>
    </ligand>
</feature>
<evidence type="ECO:0000256" key="4">
    <source>
        <dbReference type="ARBA" id="ARBA00023033"/>
    </source>
</evidence>
<dbReference type="STRING" id="51670.SAMN04488557_2790"/>
<comment type="similarity">
    <text evidence="5">Belongs to the NtaA/SnaA/DszA monooxygenase family.</text>
</comment>
<keyword evidence="3" id="KW-0560">Oxidoreductase</keyword>
<dbReference type="InterPro" id="IPR016215">
    <property type="entry name" value="NTA_MOA"/>
</dbReference>
<evidence type="ECO:0000259" key="7">
    <source>
        <dbReference type="Pfam" id="PF00296"/>
    </source>
</evidence>
<evidence type="ECO:0000313" key="9">
    <source>
        <dbReference type="Proteomes" id="UP000199423"/>
    </source>
</evidence>
<dbReference type="PANTHER" id="PTHR30011">
    <property type="entry name" value="ALKANESULFONATE MONOOXYGENASE-RELATED"/>
    <property type="match status" value="1"/>
</dbReference>
<sequence>MPAKPFHLGWFTNFTSDEWNGPFSNGGAPWDGKFYVEMAQSLERACFDYIMFEDKLAISESYGGTAEISLKHALGFSPKHDPVPLAAMISAATKHIGVVATMSTLSYPPFLLARLASTVDSIAGGRFGWNIVTSAENAAAQNFGMDALPPRELRYEMADEYMDVCYKLWNSWEPDAVVRDRATGTYADYKKVHTVNFEGKYFKCRGPLNTVRSPQGVPALVQAGGSPKGRDFAAKHANAIVAVAPGIEKMKEYRDDIRARAKAHGRNPDDIKVLFLIAPILAETEEEAFAKAKRKSSDPVFLEQCLALISAITDIDFKKYELDKPLPEKLRTNGEQGSLDMFQQWGSNKTLRQLVVEASGGIVGSVELIGTPEQVADKMADAMAQVGGDGFLITTPVQSTNRRTIIEVCDGLVPALQRKGLVRTEYTGKTLKENLVAF</sequence>
<dbReference type="Proteomes" id="UP000199423">
    <property type="component" value="Unassembled WGS sequence"/>
</dbReference>
<reference evidence="9" key="1">
    <citation type="submission" date="2016-10" db="EMBL/GenBank/DDBJ databases">
        <authorList>
            <person name="Varghese N."/>
            <person name="Submissions S."/>
        </authorList>
    </citation>
    <scope>NUCLEOTIDE SEQUENCE [LARGE SCALE GENOMIC DNA]</scope>
    <source>
        <strain evidence="9">DSM 1565</strain>
    </source>
</reference>
<feature type="binding site" evidence="6">
    <location>
        <position position="54"/>
    </location>
    <ligand>
        <name>FMN</name>
        <dbReference type="ChEBI" id="CHEBI:58210"/>
    </ligand>
</feature>
<dbReference type="Pfam" id="PF00296">
    <property type="entry name" value="Bac_luciferase"/>
    <property type="match status" value="1"/>
</dbReference>
<keyword evidence="2 6" id="KW-0288">FMN</keyword>